<evidence type="ECO:0000313" key="1">
    <source>
        <dbReference type="EMBL" id="PRP66781.1"/>
    </source>
</evidence>
<dbReference type="Proteomes" id="UP000239532">
    <property type="component" value="Unassembled WGS sequence"/>
</dbReference>
<reference evidence="1 2" key="1">
    <citation type="submission" date="2016-11" db="EMBL/GenBank/DDBJ databases">
        <title>Trade-off between light-utilization and light-protection in marine flavobacteria.</title>
        <authorList>
            <person name="Kumagai Y."/>
        </authorList>
    </citation>
    <scope>NUCLEOTIDE SEQUENCE [LARGE SCALE GENOMIC DNA]</scope>
    <source>
        <strain evidence="1 2">JCM 17109</strain>
    </source>
</reference>
<comment type="caution">
    <text evidence="1">The sequence shown here is derived from an EMBL/GenBank/DDBJ whole genome shotgun (WGS) entry which is preliminary data.</text>
</comment>
<dbReference type="AlphaFoldDB" id="A0A2S9WTG3"/>
<dbReference type="NCBIfam" id="NF033709">
    <property type="entry name" value="PorV_fam"/>
    <property type="match status" value="1"/>
</dbReference>
<keyword evidence="2" id="KW-1185">Reference proteome</keyword>
<dbReference type="RefSeq" id="WP_105982577.1">
    <property type="nucleotide sequence ID" value="NZ_MQUC01000003.1"/>
</dbReference>
<dbReference type="OrthoDB" id="9809953at2"/>
<sequence>MRHHYLVLLTLLFTGAICYGQIGGEATYQFLNLVSGTKQAALGGRVLTAVGYDPTTAIYNPATINPKMDNQLQVNYVNYLGDVNYGTASYAYTWDRRVQTFHAGVTYLNYGKFDGYDEQGNSTGEFSGNEVAVSLGYAYNIPWSDFYVGVNAKLISSQLENFTSLGGAVDLGLLYYDEDKAIRGALVIRNLGTQFTAYNEVYENLPLEIAVGFSNTMRTLPLRLHVTLENLQQWDIAFSNSANAQRDLDGNVIEDDPGFFNNALRHTVLGVEIFPESDFQLRLGYSFRRAEELRIQDTRAFSGLSAGFSLKIRKLRFSYAHSRYSLASHTSFIGVNVNLQ</sequence>
<evidence type="ECO:0000313" key="2">
    <source>
        <dbReference type="Proteomes" id="UP000239532"/>
    </source>
</evidence>
<proteinExistence type="predicted"/>
<dbReference type="EMBL" id="MQUC01000003">
    <property type="protein sequence ID" value="PRP66781.1"/>
    <property type="molecule type" value="Genomic_DNA"/>
</dbReference>
<accession>A0A2S9WTG3</accession>
<protein>
    <submittedName>
        <fullName evidence="1">Penicillin-binding protein</fullName>
    </submittedName>
</protein>
<dbReference type="NCBIfam" id="NF033711">
    <property type="entry name" value="T9SS_PorQ"/>
    <property type="match status" value="1"/>
</dbReference>
<name>A0A2S9WTG3_9FLAO</name>
<organism evidence="1 2">
    <name type="scientific">Nonlabens agnitus</name>
    <dbReference type="NCBI Taxonomy" id="870484"/>
    <lineage>
        <taxon>Bacteria</taxon>
        <taxon>Pseudomonadati</taxon>
        <taxon>Bacteroidota</taxon>
        <taxon>Flavobacteriia</taxon>
        <taxon>Flavobacteriales</taxon>
        <taxon>Flavobacteriaceae</taxon>
        <taxon>Nonlabens</taxon>
    </lineage>
</organism>
<gene>
    <name evidence="1" type="ORF">BST86_06545</name>
</gene>